<evidence type="ECO:0000313" key="1">
    <source>
        <dbReference type="EMBL" id="VYT23904.1"/>
    </source>
</evidence>
<dbReference type="EMBL" id="CACRSS010000021">
    <property type="protein sequence ID" value="VYT23904.1"/>
    <property type="molecule type" value="Genomic_DNA"/>
</dbReference>
<reference evidence="1" key="1">
    <citation type="submission" date="2019-11" db="EMBL/GenBank/DDBJ databases">
        <authorList>
            <person name="Feng L."/>
        </authorList>
    </citation>
    <scope>NUCLEOTIDE SEQUENCE</scope>
    <source>
        <strain evidence="1">AMuciniphilaLFYP55</strain>
    </source>
</reference>
<gene>
    <name evidence="1" type="ORF">AMLFYP55_01237</name>
</gene>
<protein>
    <recommendedName>
        <fullName evidence="2">C_GCAxxG_C_C family protein</fullName>
    </recommendedName>
</protein>
<sequence length="134" mass="14684">MRRRSLQVVRRDGALDPEGGRAYSGGMNVEEKALSTFRTEPWRHNCAQAVCAALGREDLLEAVSACGTGRAPDGVCGALYGALLCTPVQSREELKRRFVEKLGYSHCRELKKEGCVPCRDCVASAAFMAFDLQE</sequence>
<organism evidence="1">
    <name type="scientific">Akkermansia muciniphila</name>
    <dbReference type="NCBI Taxonomy" id="239935"/>
    <lineage>
        <taxon>Bacteria</taxon>
        <taxon>Pseudomonadati</taxon>
        <taxon>Verrucomicrobiota</taxon>
        <taxon>Verrucomicrobiia</taxon>
        <taxon>Verrucomicrobiales</taxon>
        <taxon>Akkermansiaceae</taxon>
        <taxon>Akkermansia</taxon>
    </lineage>
</organism>
<proteinExistence type="predicted"/>
<accession>A0A6N2V0F6</accession>
<dbReference type="AlphaFoldDB" id="A0A6N2V0F6"/>
<name>A0A6N2V0F6_9BACT</name>
<evidence type="ECO:0008006" key="2">
    <source>
        <dbReference type="Google" id="ProtNLM"/>
    </source>
</evidence>